<organism evidence="5 6">
    <name type="scientific">Lophiostoma macrostomum CBS 122681</name>
    <dbReference type="NCBI Taxonomy" id="1314788"/>
    <lineage>
        <taxon>Eukaryota</taxon>
        <taxon>Fungi</taxon>
        <taxon>Dikarya</taxon>
        <taxon>Ascomycota</taxon>
        <taxon>Pezizomycotina</taxon>
        <taxon>Dothideomycetes</taxon>
        <taxon>Pleosporomycetidae</taxon>
        <taxon>Pleosporales</taxon>
        <taxon>Lophiostomataceae</taxon>
        <taxon>Lophiostoma</taxon>
    </lineage>
</organism>
<keyword evidence="4" id="KW-0560">Oxidoreductase</keyword>
<keyword evidence="3" id="KW-0521">NADP</keyword>
<dbReference type="SUPFAM" id="SSF51905">
    <property type="entry name" value="FAD/NAD(P)-binding domain"/>
    <property type="match status" value="3"/>
</dbReference>
<keyword evidence="2" id="KW-0274">FAD</keyword>
<dbReference type="EMBL" id="MU004682">
    <property type="protein sequence ID" value="KAF2647123.1"/>
    <property type="molecule type" value="Genomic_DNA"/>
</dbReference>
<dbReference type="GO" id="GO:0004499">
    <property type="term" value="F:N,N-dimethylaniline monooxygenase activity"/>
    <property type="evidence" value="ECO:0007669"/>
    <property type="project" value="InterPro"/>
</dbReference>
<dbReference type="PANTHER" id="PTHR43098:SF5">
    <property type="entry name" value="DUAL-FUNCTIONAL MONOOXYGENASE_METHYLTRANSFERASE PSOF"/>
    <property type="match status" value="1"/>
</dbReference>
<evidence type="ECO:0000256" key="2">
    <source>
        <dbReference type="ARBA" id="ARBA00022827"/>
    </source>
</evidence>
<dbReference type="GO" id="GO:0050661">
    <property type="term" value="F:NADP binding"/>
    <property type="evidence" value="ECO:0007669"/>
    <property type="project" value="InterPro"/>
</dbReference>
<protein>
    <submittedName>
        <fullName evidence="5">FAD/NAD(P)-binding domain-containing protein</fullName>
    </submittedName>
</protein>
<dbReference type="Pfam" id="PF00743">
    <property type="entry name" value="FMO-like"/>
    <property type="match status" value="1"/>
</dbReference>
<evidence type="ECO:0000256" key="3">
    <source>
        <dbReference type="ARBA" id="ARBA00022857"/>
    </source>
</evidence>
<keyword evidence="6" id="KW-1185">Reference proteome</keyword>
<dbReference type="AlphaFoldDB" id="A0A6A6SKI5"/>
<sequence length="560" mass="63683">MGSMDTITGVPPPALGLDLDYDVLIYGAGQSGLYSLHQMRQLGLKARVLEAGSGEGGTWFWNKYPGARFDSESYSYIFSFSQELLDEWDWTEHFAPSEETLRYCQYFTKKFDLRRDIQFNTRVASAHWQEATKSWLTTDANGQKYKSRYIITAMGILNQPTLPNIPGVNDFRGQAFHTSRWPDDDTALDGKRVGIIGTGATAIQIIQTIFPRVGSLTVFQRTPNWTAPLRNSKISPSEMQEIRQQYPEIFRKCLESYACFIHVSDSRSVFDMGEEDREARWEYLYSQPGFSKWLSNFRDIGTDRQANKMFSDFVANKIRQRVSDPATAEKLIPKSHGFGTRRVPLETAYYEAFNQPNVELVDINENSIECITEKGIKTHDTDFDFDVIIYATGFDAVTGSFNAVDFRGVRETTLKSVWDEGLQTYLGLTVKGFPNMFMIMGPHQMFGNIPRSIEYAVGWVTEYIEFCVKNDIVRAEATDEGVEAWTKHVHECAEGLLANEVDSWMTGVNKNLKHKQKRSIARYNGPAPGYRKRCDDVKARGYSDFEMTKGEVRADTPVGG</sequence>
<dbReference type="Gene3D" id="3.50.50.60">
    <property type="entry name" value="FAD/NAD(P)-binding domain"/>
    <property type="match status" value="2"/>
</dbReference>
<dbReference type="PANTHER" id="PTHR43098">
    <property type="entry name" value="L-ORNITHINE N(5)-MONOOXYGENASE-RELATED"/>
    <property type="match status" value="1"/>
</dbReference>
<evidence type="ECO:0000313" key="5">
    <source>
        <dbReference type="EMBL" id="KAF2647123.1"/>
    </source>
</evidence>
<dbReference type="OrthoDB" id="66881at2759"/>
<dbReference type="GO" id="GO:0050660">
    <property type="term" value="F:flavin adenine dinucleotide binding"/>
    <property type="evidence" value="ECO:0007669"/>
    <property type="project" value="InterPro"/>
</dbReference>
<evidence type="ECO:0000256" key="4">
    <source>
        <dbReference type="ARBA" id="ARBA00023002"/>
    </source>
</evidence>
<evidence type="ECO:0000256" key="1">
    <source>
        <dbReference type="ARBA" id="ARBA00022630"/>
    </source>
</evidence>
<dbReference type="Proteomes" id="UP000799324">
    <property type="component" value="Unassembled WGS sequence"/>
</dbReference>
<dbReference type="InterPro" id="IPR050775">
    <property type="entry name" value="FAD-binding_Monooxygenases"/>
</dbReference>
<name>A0A6A6SKI5_9PLEO</name>
<proteinExistence type="predicted"/>
<dbReference type="InterPro" id="IPR036188">
    <property type="entry name" value="FAD/NAD-bd_sf"/>
</dbReference>
<reference evidence="5" key="1">
    <citation type="journal article" date="2020" name="Stud. Mycol.">
        <title>101 Dothideomycetes genomes: a test case for predicting lifestyles and emergence of pathogens.</title>
        <authorList>
            <person name="Haridas S."/>
            <person name="Albert R."/>
            <person name="Binder M."/>
            <person name="Bloem J."/>
            <person name="Labutti K."/>
            <person name="Salamov A."/>
            <person name="Andreopoulos B."/>
            <person name="Baker S."/>
            <person name="Barry K."/>
            <person name="Bills G."/>
            <person name="Bluhm B."/>
            <person name="Cannon C."/>
            <person name="Castanera R."/>
            <person name="Culley D."/>
            <person name="Daum C."/>
            <person name="Ezra D."/>
            <person name="Gonzalez J."/>
            <person name="Henrissat B."/>
            <person name="Kuo A."/>
            <person name="Liang C."/>
            <person name="Lipzen A."/>
            <person name="Lutzoni F."/>
            <person name="Magnuson J."/>
            <person name="Mondo S."/>
            <person name="Nolan M."/>
            <person name="Ohm R."/>
            <person name="Pangilinan J."/>
            <person name="Park H.-J."/>
            <person name="Ramirez L."/>
            <person name="Alfaro M."/>
            <person name="Sun H."/>
            <person name="Tritt A."/>
            <person name="Yoshinaga Y."/>
            <person name="Zwiers L.-H."/>
            <person name="Turgeon B."/>
            <person name="Goodwin S."/>
            <person name="Spatafora J."/>
            <person name="Crous P."/>
            <person name="Grigoriev I."/>
        </authorList>
    </citation>
    <scope>NUCLEOTIDE SEQUENCE</scope>
    <source>
        <strain evidence="5">CBS 122681</strain>
    </source>
</reference>
<gene>
    <name evidence="5" type="ORF">K491DRAFT_784901</name>
</gene>
<dbReference type="InterPro" id="IPR020946">
    <property type="entry name" value="Flavin_mOase-like"/>
</dbReference>
<keyword evidence="1" id="KW-0285">Flavoprotein</keyword>
<evidence type="ECO:0000313" key="6">
    <source>
        <dbReference type="Proteomes" id="UP000799324"/>
    </source>
</evidence>
<accession>A0A6A6SKI5</accession>